<feature type="transmembrane region" description="Helical" evidence="7">
    <location>
        <begin position="99"/>
        <end position="119"/>
    </location>
</feature>
<evidence type="ECO:0000313" key="10">
    <source>
        <dbReference type="Proteomes" id="UP000067523"/>
    </source>
</evidence>
<evidence type="ECO:0000313" key="9">
    <source>
        <dbReference type="EMBL" id="ALS36390.1"/>
    </source>
</evidence>
<reference evidence="10" key="1">
    <citation type="submission" date="2015-12" db="EMBL/GenBank/DDBJ databases">
        <authorList>
            <person name="Lauer A."/>
            <person name="Humrighouse B."/>
            <person name="Loparev V."/>
            <person name="Shewmaker P.L."/>
            <person name="Whitney A.M."/>
            <person name="McLaughlin R.W."/>
        </authorList>
    </citation>
    <scope>NUCLEOTIDE SEQUENCE [LARGE SCALE GENOMIC DNA]</scope>
    <source>
        <strain evidence="10">LMG 26678</strain>
    </source>
</reference>
<protein>
    <submittedName>
        <fullName evidence="9">Peptide ABC transporter permease</fullName>
    </submittedName>
</protein>
<dbReference type="Pfam" id="PF19300">
    <property type="entry name" value="BPD_transp_1_N"/>
    <property type="match status" value="1"/>
</dbReference>
<keyword evidence="3" id="KW-1003">Cell membrane</keyword>
<feature type="transmembrane region" description="Helical" evidence="7">
    <location>
        <begin position="184"/>
        <end position="206"/>
    </location>
</feature>
<dbReference type="Gene3D" id="1.10.3720.10">
    <property type="entry name" value="MetI-like"/>
    <property type="match status" value="1"/>
</dbReference>
<dbReference type="PROSITE" id="PS50928">
    <property type="entry name" value="ABC_TM1"/>
    <property type="match status" value="1"/>
</dbReference>
<dbReference type="KEGG" id="erx:ATZ35_04205"/>
<name>A0A0U2WMC4_9ENTE</name>
<dbReference type="RefSeq" id="WP_086443619.1">
    <property type="nucleotide sequence ID" value="NZ_CP013655.1"/>
</dbReference>
<dbReference type="PANTHER" id="PTHR43163">
    <property type="entry name" value="DIPEPTIDE TRANSPORT SYSTEM PERMEASE PROTEIN DPPB-RELATED"/>
    <property type="match status" value="1"/>
</dbReference>
<dbReference type="STRING" id="118060.ATZ35_04205"/>
<keyword evidence="2 7" id="KW-0813">Transport</keyword>
<dbReference type="InterPro" id="IPR035906">
    <property type="entry name" value="MetI-like_sf"/>
</dbReference>
<evidence type="ECO:0000256" key="3">
    <source>
        <dbReference type="ARBA" id="ARBA00022475"/>
    </source>
</evidence>
<evidence type="ECO:0000256" key="6">
    <source>
        <dbReference type="ARBA" id="ARBA00023136"/>
    </source>
</evidence>
<proteinExistence type="inferred from homology"/>
<dbReference type="GO" id="GO:0005886">
    <property type="term" value="C:plasma membrane"/>
    <property type="evidence" value="ECO:0007669"/>
    <property type="project" value="UniProtKB-SubCell"/>
</dbReference>
<dbReference type="SUPFAM" id="SSF161098">
    <property type="entry name" value="MetI-like"/>
    <property type="match status" value="1"/>
</dbReference>
<keyword evidence="4 7" id="KW-0812">Transmembrane</keyword>
<keyword evidence="5 7" id="KW-1133">Transmembrane helix</keyword>
<dbReference type="Proteomes" id="UP000067523">
    <property type="component" value="Chromosome"/>
</dbReference>
<dbReference type="GO" id="GO:0055085">
    <property type="term" value="P:transmembrane transport"/>
    <property type="evidence" value="ECO:0007669"/>
    <property type="project" value="InterPro"/>
</dbReference>
<feature type="transmembrane region" description="Helical" evidence="7">
    <location>
        <begin position="131"/>
        <end position="157"/>
    </location>
</feature>
<dbReference type="PANTHER" id="PTHR43163:SF6">
    <property type="entry name" value="DIPEPTIDE TRANSPORT SYSTEM PERMEASE PROTEIN DPPB-RELATED"/>
    <property type="match status" value="1"/>
</dbReference>
<evidence type="ECO:0000259" key="8">
    <source>
        <dbReference type="PROSITE" id="PS50928"/>
    </source>
</evidence>
<dbReference type="CDD" id="cd06261">
    <property type="entry name" value="TM_PBP2"/>
    <property type="match status" value="1"/>
</dbReference>
<evidence type="ECO:0000256" key="7">
    <source>
        <dbReference type="RuleBase" id="RU363032"/>
    </source>
</evidence>
<evidence type="ECO:0000256" key="2">
    <source>
        <dbReference type="ARBA" id="ARBA00022448"/>
    </source>
</evidence>
<dbReference type="NCBIfam" id="NF045472">
    <property type="entry name" value="Opp4B"/>
    <property type="match status" value="1"/>
</dbReference>
<feature type="transmembrane region" description="Helical" evidence="7">
    <location>
        <begin position="9"/>
        <end position="27"/>
    </location>
</feature>
<accession>A0A0U2WMC4</accession>
<comment type="similarity">
    <text evidence="7">Belongs to the binding-protein-dependent transport system permease family.</text>
</comment>
<keyword evidence="6 7" id="KW-0472">Membrane</keyword>
<dbReference type="InterPro" id="IPR000515">
    <property type="entry name" value="MetI-like"/>
</dbReference>
<sequence length="320" mass="35710">MWKTILRRVLFMIPQILILSVLIFMLAKMMPGDPFTGLINPNTDPAVIEKMRESAGLNDPWTTQYVRWIVNVFHGDFGESFIFKLPVSTLIGSRAVNTILLSLVTVVIMYAIALPLGVLSGRYQNSILDKFVVIYNFFSFAVPPFIFALVMLFIFGYRLDWFPTTGSISSGVEPGTGAYIWDRFYHLILPALSQALLGTAITIQYLRNEVIDSQSLDYVRTARSKGVPTNKVYTRHIFRNASLPIVSQLSYEITALISGSVVIEKIFGYPGIGKLFIDSIGQRDYAVITALVLILGVATLVGNLISDIVMSLVDPRIRVQ</sequence>
<keyword evidence="10" id="KW-1185">Reference proteome</keyword>
<organism evidence="9 10">
    <name type="scientific">Enterococcus rotai</name>
    <dbReference type="NCBI Taxonomy" id="118060"/>
    <lineage>
        <taxon>Bacteria</taxon>
        <taxon>Bacillati</taxon>
        <taxon>Bacillota</taxon>
        <taxon>Bacilli</taxon>
        <taxon>Lactobacillales</taxon>
        <taxon>Enterococcaceae</taxon>
        <taxon>Enterococcus</taxon>
    </lineage>
</organism>
<evidence type="ECO:0000256" key="5">
    <source>
        <dbReference type="ARBA" id="ARBA00022989"/>
    </source>
</evidence>
<dbReference type="EMBL" id="CP013655">
    <property type="protein sequence ID" value="ALS36390.1"/>
    <property type="molecule type" value="Genomic_DNA"/>
</dbReference>
<comment type="subcellular location">
    <subcellularLocation>
        <location evidence="1 7">Cell membrane</location>
        <topology evidence="1 7">Multi-pass membrane protein</topology>
    </subcellularLocation>
</comment>
<evidence type="ECO:0000256" key="1">
    <source>
        <dbReference type="ARBA" id="ARBA00004651"/>
    </source>
</evidence>
<dbReference type="Pfam" id="PF00528">
    <property type="entry name" value="BPD_transp_1"/>
    <property type="match status" value="1"/>
</dbReference>
<evidence type="ECO:0000256" key="4">
    <source>
        <dbReference type="ARBA" id="ARBA00022692"/>
    </source>
</evidence>
<dbReference type="AlphaFoldDB" id="A0A0U2WMC4"/>
<feature type="domain" description="ABC transmembrane type-1" evidence="8">
    <location>
        <begin position="95"/>
        <end position="306"/>
    </location>
</feature>
<gene>
    <name evidence="9" type="ORF">ATZ35_04205</name>
</gene>
<dbReference type="InterPro" id="IPR045621">
    <property type="entry name" value="BPD_transp_1_N"/>
</dbReference>
<feature type="transmembrane region" description="Helical" evidence="7">
    <location>
        <begin position="285"/>
        <end position="305"/>
    </location>
</feature>